<comment type="caution">
    <text evidence="2">The sequence shown here is derived from an EMBL/GenBank/DDBJ whole genome shotgun (WGS) entry which is preliminary data.</text>
</comment>
<feature type="region of interest" description="Disordered" evidence="1">
    <location>
        <begin position="1"/>
        <end position="95"/>
    </location>
</feature>
<gene>
    <name evidence="2" type="ORF">DFQ27_000279</name>
</gene>
<name>A0A9P6QD21_9FUNG</name>
<sequence>MKPTELLQAHEAVQGLPSTLPFTPPAQPNTKLNSTSPPQSSRDAAGRPSQPEVNPCEKAVHPYPPEIARQRHGRPTAVDSIPATPVRPRHFHSPRGGAVVKASFRETQPSLSDTSLPNSPAVSILSISSDESPNTHTNPLDEYRAEMEHIKTYLCLRPLSGDQLSADDGYINVLNYTDIAMQTPGNEARLRSNEPSNCKFTKVVEQTATQDAVFEQDPYVIDLLNHIEDLRGLWLETENRYAAVESQVREEMAEEMERRLQQMENFYRGQLYDEVSMNGTKVAGQKDPLTRAKDSEETAVVQALQSEIRRLEETAAGYQRDAEHAWHSLAQAEKRCQEQAKDAAGEEEGEEGDVGVREESATFEEVVRGEQEQAQVKVEEEGTDVELMTIKTELKSLLPAPPQQTPPSSTHEGH</sequence>
<accession>A0A9P6QD21</accession>
<reference evidence="2" key="1">
    <citation type="journal article" date="2020" name="Fungal Divers.">
        <title>Resolving the Mortierellaceae phylogeny through synthesis of multi-gene phylogenetics and phylogenomics.</title>
        <authorList>
            <person name="Vandepol N."/>
            <person name="Liber J."/>
            <person name="Desiro A."/>
            <person name="Na H."/>
            <person name="Kennedy M."/>
            <person name="Barry K."/>
            <person name="Grigoriev I.V."/>
            <person name="Miller A.N."/>
            <person name="O'Donnell K."/>
            <person name="Stajich J.E."/>
            <person name="Bonito G."/>
        </authorList>
    </citation>
    <scope>NUCLEOTIDE SEQUENCE</scope>
    <source>
        <strain evidence="2">BC1065</strain>
    </source>
</reference>
<keyword evidence="3" id="KW-1185">Reference proteome</keyword>
<evidence type="ECO:0000313" key="3">
    <source>
        <dbReference type="Proteomes" id="UP000807716"/>
    </source>
</evidence>
<dbReference type="EMBL" id="JAAAJB010000105">
    <property type="protein sequence ID" value="KAG0265915.1"/>
    <property type="molecule type" value="Genomic_DNA"/>
</dbReference>
<feature type="region of interest" description="Disordered" evidence="1">
    <location>
        <begin position="393"/>
        <end position="414"/>
    </location>
</feature>
<organism evidence="2 3">
    <name type="scientific">Actinomortierella ambigua</name>
    <dbReference type="NCBI Taxonomy" id="1343610"/>
    <lineage>
        <taxon>Eukaryota</taxon>
        <taxon>Fungi</taxon>
        <taxon>Fungi incertae sedis</taxon>
        <taxon>Mucoromycota</taxon>
        <taxon>Mortierellomycotina</taxon>
        <taxon>Mortierellomycetes</taxon>
        <taxon>Mortierellales</taxon>
        <taxon>Mortierellaceae</taxon>
        <taxon>Actinomortierella</taxon>
    </lineage>
</organism>
<protein>
    <submittedName>
        <fullName evidence="2">Uncharacterized protein</fullName>
    </submittedName>
</protein>
<dbReference type="AlphaFoldDB" id="A0A9P6QD21"/>
<proteinExistence type="predicted"/>
<dbReference type="Proteomes" id="UP000807716">
    <property type="component" value="Unassembled WGS sequence"/>
</dbReference>
<feature type="compositionally biased region" description="Basic and acidic residues" evidence="1">
    <location>
        <begin position="334"/>
        <end position="344"/>
    </location>
</feature>
<evidence type="ECO:0000313" key="2">
    <source>
        <dbReference type="EMBL" id="KAG0265915.1"/>
    </source>
</evidence>
<feature type="region of interest" description="Disordered" evidence="1">
    <location>
        <begin position="334"/>
        <end position="358"/>
    </location>
</feature>
<evidence type="ECO:0000256" key="1">
    <source>
        <dbReference type="SAM" id="MobiDB-lite"/>
    </source>
</evidence>
<feature type="compositionally biased region" description="Polar residues" evidence="1">
    <location>
        <begin position="28"/>
        <end position="42"/>
    </location>
</feature>